<geneLocation type="plasmid" evidence="1 2">
    <name>p.BC006.3</name>
</geneLocation>
<evidence type="ECO:0000313" key="1">
    <source>
        <dbReference type="EMBL" id="WES09742.1"/>
    </source>
</evidence>
<gene>
    <name evidence="1" type="ORF">P3K65_28170</name>
</gene>
<organism evidence="1 2">
    <name type="scientific">Bacillus paranthracis</name>
    <dbReference type="NCBI Taxonomy" id="2026186"/>
    <lineage>
        <taxon>Bacteria</taxon>
        <taxon>Bacillati</taxon>
        <taxon>Bacillota</taxon>
        <taxon>Bacilli</taxon>
        <taxon>Bacillales</taxon>
        <taxon>Bacillaceae</taxon>
        <taxon>Bacillus</taxon>
        <taxon>Bacillus cereus group</taxon>
    </lineage>
</organism>
<name>A0AAX3QKH3_9BACI</name>
<keyword evidence="1" id="KW-0614">Plasmid</keyword>
<evidence type="ECO:0008006" key="3">
    <source>
        <dbReference type="Google" id="ProtNLM"/>
    </source>
</evidence>
<sequence length="51" mass="5992">MGRKRIDPGEKKVPIGVSIRKKYVDLVREEENTSKFVEDAIIEHLKKNKRI</sequence>
<dbReference type="EMBL" id="CP119632">
    <property type="protein sequence ID" value="WES09742.1"/>
    <property type="molecule type" value="Genomic_DNA"/>
</dbReference>
<evidence type="ECO:0000313" key="2">
    <source>
        <dbReference type="Proteomes" id="UP001221092"/>
    </source>
</evidence>
<dbReference type="Proteomes" id="UP001221092">
    <property type="component" value="Plasmid p.BC006.3"/>
</dbReference>
<proteinExistence type="predicted"/>
<reference evidence="1" key="1">
    <citation type="submission" date="2023-03" db="EMBL/GenBank/DDBJ databases">
        <authorList>
            <person name="Liu Z."/>
        </authorList>
    </citation>
    <scope>NUCLEOTIDE SEQUENCE</scope>
    <source>
        <strain evidence="1">Bc006</strain>
        <plasmid evidence="1">p.BC006.3</plasmid>
    </source>
</reference>
<protein>
    <recommendedName>
        <fullName evidence="3">CopG family transcriptional regulator</fullName>
    </recommendedName>
</protein>
<dbReference type="AlphaFoldDB" id="A0AAX3QKH3"/>
<dbReference type="RefSeq" id="WP_000532851.1">
    <property type="nucleotide sequence ID" value="NZ_CP119632.1"/>
</dbReference>
<accession>A0AAX3QKH3</accession>